<evidence type="ECO:0000313" key="5">
    <source>
        <dbReference type="EMBL" id="OAE29059.1"/>
    </source>
</evidence>
<name>A0A176W7U3_MARPO</name>
<dbReference type="InterPro" id="IPR038741">
    <property type="entry name" value="AP5B1"/>
</dbReference>
<feature type="compositionally biased region" description="Low complexity" evidence="1">
    <location>
        <begin position="768"/>
        <end position="778"/>
    </location>
</feature>
<feature type="domain" description="AP-5 complex subunit beta-1 beta-barrel" evidence="3">
    <location>
        <begin position="960"/>
        <end position="996"/>
    </location>
</feature>
<evidence type="ECO:0000259" key="3">
    <source>
        <dbReference type="Pfam" id="PF21589"/>
    </source>
</evidence>
<evidence type="ECO:0000313" key="6">
    <source>
        <dbReference type="Proteomes" id="UP000077202"/>
    </source>
</evidence>
<comment type="caution">
    <text evidence="5">The sequence shown here is derived from an EMBL/GenBank/DDBJ whole genome shotgun (WGS) entry which is preliminary data.</text>
</comment>
<accession>A0A176W7U3</accession>
<dbReference type="InterPro" id="IPR048980">
    <property type="entry name" value="AP5B1_barrel"/>
</dbReference>
<dbReference type="Pfam" id="PF21589">
    <property type="entry name" value="AP5B1_barrel"/>
    <property type="match status" value="1"/>
</dbReference>
<dbReference type="EMBL" id="LVLJ01001546">
    <property type="protein sequence ID" value="OAE29059.1"/>
    <property type="molecule type" value="Genomic_DNA"/>
</dbReference>
<dbReference type="InterPro" id="IPR048981">
    <property type="entry name" value="AP5B1_C"/>
</dbReference>
<evidence type="ECO:0000259" key="2">
    <source>
        <dbReference type="Pfam" id="PF21588"/>
    </source>
</evidence>
<feature type="compositionally biased region" description="Basic and acidic residues" evidence="1">
    <location>
        <begin position="750"/>
        <end position="761"/>
    </location>
</feature>
<feature type="compositionally biased region" description="Basic and acidic residues" evidence="1">
    <location>
        <begin position="916"/>
        <end position="930"/>
    </location>
</feature>
<dbReference type="AlphaFoldDB" id="A0A176W7U3"/>
<dbReference type="Proteomes" id="UP000077202">
    <property type="component" value="Unassembled WGS sequence"/>
</dbReference>
<feature type="domain" description="AP5B1 C-terminal" evidence="4">
    <location>
        <begin position="1160"/>
        <end position="1205"/>
    </location>
</feature>
<reference evidence="5" key="1">
    <citation type="submission" date="2016-03" db="EMBL/GenBank/DDBJ databases">
        <title>Mechanisms controlling the formation of the plant cell surface in tip-growing cells are functionally conserved among land plants.</title>
        <authorList>
            <person name="Honkanen S."/>
            <person name="Jones V.A."/>
            <person name="Morieri G."/>
            <person name="Champion C."/>
            <person name="Hetherington A.J."/>
            <person name="Kelly S."/>
            <person name="Saint-Marcoux D."/>
            <person name="Proust H."/>
            <person name="Prescott H."/>
            <person name="Dolan L."/>
        </authorList>
    </citation>
    <scope>NUCLEOTIDE SEQUENCE [LARGE SCALE GENOMIC DNA]</scope>
    <source>
        <tissue evidence="5">Whole gametophyte</tissue>
    </source>
</reference>
<dbReference type="GO" id="GO:0030119">
    <property type="term" value="C:AP-type membrane coat adaptor complex"/>
    <property type="evidence" value="ECO:0007669"/>
    <property type="project" value="TreeGrafter"/>
</dbReference>
<dbReference type="InterPro" id="IPR048979">
    <property type="entry name" value="AP5B1_middle"/>
</dbReference>
<feature type="region of interest" description="Disordered" evidence="1">
    <location>
        <begin position="734"/>
        <end position="779"/>
    </location>
</feature>
<protein>
    <submittedName>
        <fullName evidence="5">Uncharacterized protein</fullName>
    </submittedName>
</protein>
<dbReference type="PANTHER" id="PTHR34033:SF1">
    <property type="entry name" value="AP-5 COMPLEX SUBUNIT BETA-1"/>
    <property type="match status" value="1"/>
</dbReference>
<sequence>MADKGGAAKVLSVQDWEQLMSEFRISTDLQRKWLNLWPGLSLVEHALQTITRKEFAIKAQLLVFIEENSEVLLGSDIAPGMGTILDHLRSVLQAPVDGVIIISSLKEHMMVMATTVAIVSDVLHSALEKLEVLVELFLVYINRPNHTPDRQLRGLACDCLRELEMAYPCLLYSCVGQLHLLCMNERTHVGQNYILLLTTIMENLSCKMYTERSKSNNYLPILQSAAPLVPYSVPFFLVKSTPGKEVASIPARDLTPGNLKEFRKVVAFLWERPQLLTTVGMLEFVSSLIKIYKSLGLSGSLLKHHFSSLLHSYSPVLCHIVLSIYSNFIESFDGDEGAILRRLISLSRENSQSLPFRLLGVHWLLGIDALHSRQRKLSILAPFAKGLYPQVFDPLSLKAAKLGALAQCAVAIDKQKASVEANGNTDVEINSSSKMLTEVLLSVSSYTWLPPWSTETRLAFHIFHRFLTVAVPHSRSKAHSTDLATFTQSSLFQTLQGIFVDLATKKRKLVPSILALLDRLMACEVHRKLGETLLRAFNEKLLPILKADSHLPSYFPLLENIAENSDIPPGALVEKLTVYIKKKVEESGPDDDCLVWGRAVQVLGICRTVLLHHRSSRCFHTLGQLLGFLCLYFPDVEVRDTARLYLRMLISIPGNRLRGILNYGDERVEEASAPQLSTFSSFLRSPSPPSYQGHRQSPLVAAYIHLRRVTALLVRHSWSLVLYDVFQAKSTGALDEQTGDSSGASKKIVVKKDKDKDKDGDGSATDALVPVGGPLVVPQGRSKSSALRVMDSRTSEIILTLRTHFGEIPDFLSGPGLKISVPCSLVFQGDTRHKVLGDSEPSSSSSPEGPVASSSPFSSLFSSLSDSWPAIYAVVITFSTTGLYGPIPKVRVPFLLSEPPEKSRQSPVKRSSSVSDSDRKGKVKSRIEDNGHLLKDVGDADAALVVAGAAAAEPAPTFHELVVLRLEPRQPVPTLVDAYVVFSDEDGHGVQGRLDSVPIGIEDLFVKPPLPTDVVSPEGEREYLLALYHALWEACSGPGRLGTETFSLQGGLNEVVIEGSESVKLIEAQVDRVVGAVEHHLARFVVAVNGDSLAAMTKDGGMSNDVVWEDVGSPVKSPGGGGSEVGSPQKNANNQLALQFDPRDPNFGPPDESSNNGLGNFLVLIFLPPRYHLLMRMEVADYSTLVRIRTDYWPCLAHVDEFLEALTTAR</sequence>
<organism evidence="5 6">
    <name type="scientific">Marchantia polymorpha subsp. ruderalis</name>
    <dbReference type="NCBI Taxonomy" id="1480154"/>
    <lineage>
        <taxon>Eukaryota</taxon>
        <taxon>Viridiplantae</taxon>
        <taxon>Streptophyta</taxon>
        <taxon>Embryophyta</taxon>
        <taxon>Marchantiophyta</taxon>
        <taxon>Marchantiopsida</taxon>
        <taxon>Marchantiidae</taxon>
        <taxon>Marchantiales</taxon>
        <taxon>Marchantiaceae</taxon>
        <taxon>Marchantia</taxon>
    </lineage>
</organism>
<gene>
    <name evidence="5" type="ORF">AXG93_146s1360</name>
</gene>
<feature type="region of interest" description="Disordered" evidence="1">
    <location>
        <begin position="1111"/>
        <end position="1130"/>
    </location>
</feature>
<dbReference type="PANTHER" id="PTHR34033">
    <property type="entry name" value="AP-5 COMPLEX SUBUNIT BETA-1"/>
    <property type="match status" value="1"/>
</dbReference>
<feature type="region of interest" description="Disordered" evidence="1">
    <location>
        <begin position="898"/>
        <end position="930"/>
    </location>
</feature>
<proteinExistence type="predicted"/>
<keyword evidence="6" id="KW-1185">Reference proteome</keyword>
<feature type="compositionally biased region" description="Low complexity" evidence="1">
    <location>
        <begin position="905"/>
        <end position="915"/>
    </location>
</feature>
<dbReference type="Pfam" id="PF21590">
    <property type="entry name" value="AP5B1_C"/>
    <property type="match status" value="1"/>
</dbReference>
<feature type="domain" description="AP5B1 middle" evidence="2">
    <location>
        <begin position="259"/>
        <end position="655"/>
    </location>
</feature>
<dbReference type="GO" id="GO:0016197">
    <property type="term" value="P:endosomal transport"/>
    <property type="evidence" value="ECO:0007669"/>
    <property type="project" value="InterPro"/>
</dbReference>
<evidence type="ECO:0000256" key="1">
    <source>
        <dbReference type="SAM" id="MobiDB-lite"/>
    </source>
</evidence>
<dbReference type="Pfam" id="PF21588">
    <property type="entry name" value="AP5B1_middle"/>
    <property type="match status" value="1"/>
</dbReference>
<evidence type="ECO:0000259" key="4">
    <source>
        <dbReference type="Pfam" id="PF21590"/>
    </source>
</evidence>